<dbReference type="Pfam" id="PF12874">
    <property type="entry name" value="zf-met"/>
    <property type="match status" value="1"/>
</dbReference>
<feature type="domain" description="C2H2-type" evidence="6">
    <location>
        <begin position="204"/>
        <end position="228"/>
    </location>
</feature>
<keyword evidence="1" id="KW-0479">Metal-binding</keyword>
<feature type="domain" description="C2H2-type" evidence="6">
    <location>
        <begin position="40"/>
        <end position="69"/>
    </location>
</feature>
<evidence type="ECO:0000256" key="1">
    <source>
        <dbReference type="ARBA" id="ARBA00022723"/>
    </source>
</evidence>
<dbReference type="Gene3D" id="3.30.160.60">
    <property type="entry name" value="Classic Zinc Finger"/>
    <property type="match status" value="3"/>
</dbReference>
<evidence type="ECO:0000256" key="2">
    <source>
        <dbReference type="ARBA" id="ARBA00022737"/>
    </source>
</evidence>
<name>A0A166MZV1_COLIC</name>
<keyword evidence="8" id="KW-1185">Reference proteome</keyword>
<dbReference type="Proteomes" id="UP000076584">
    <property type="component" value="Unassembled WGS sequence"/>
</dbReference>
<sequence>LISPPISLMAFAYGTCWQTWPMSASRDQHVAAKFHQVPDFECESCERYFNSQKAVEQHMDALDHWADSASDEPGHYCDYDACSEVFDDEEELRDHEVEEHFYCDPCDREFQDLNSIKMHRNGKQHRGKSASCCFCLGSFVTAAGVFHHLERGACPKAPLDRMQVYEVVKRSDPNGVLTKRLLEWSTLANYEATSKSWNADTKTFNCFLCGGRFARLDFLNQHLQSPKHQQNLYHCPKRSCRKEFSTLAAVGNHLESESCNFMRFEAVQETAKRIFDPGRMIAF</sequence>
<dbReference type="PROSITE" id="PS00028">
    <property type="entry name" value="ZINC_FINGER_C2H2_1"/>
    <property type="match status" value="3"/>
</dbReference>
<dbReference type="PANTHER" id="PTHR24379:SF121">
    <property type="entry name" value="C2H2-TYPE DOMAIN-CONTAINING PROTEIN"/>
    <property type="match status" value="1"/>
</dbReference>
<dbReference type="InterPro" id="IPR013087">
    <property type="entry name" value="Znf_C2H2_type"/>
</dbReference>
<dbReference type="EMBL" id="LFIW01002642">
    <property type="protein sequence ID" value="KZL65164.1"/>
    <property type="molecule type" value="Genomic_DNA"/>
</dbReference>
<evidence type="ECO:0000313" key="7">
    <source>
        <dbReference type="EMBL" id="KZL65164.1"/>
    </source>
</evidence>
<dbReference type="PANTHER" id="PTHR24379">
    <property type="entry name" value="KRAB AND ZINC FINGER DOMAIN-CONTAINING"/>
    <property type="match status" value="1"/>
</dbReference>
<dbReference type="SMART" id="SM00355">
    <property type="entry name" value="ZnF_C2H2"/>
    <property type="match status" value="5"/>
</dbReference>
<dbReference type="PROSITE" id="PS50157">
    <property type="entry name" value="ZINC_FINGER_C2H2_2"/>
    <property type="match status" value="3"/>
</dbReference>
<protein>
    <submittedName>
        <fullName evidence="7">Zinc finger protein</fullName>
    </submittedName>
</protein>
<dbReference type="STRING" id="1573173.A0A166MZV1"/>
<accession>A0A166MZV1</accession>
<dbReference type="GO" id="GO:0008270">
    <property type="term" value="F:zinc ion binding"/>
    <property type="evidence" value="ECO:0007669"/>
    <property type="project" value="UniProtKB-KW"/>
</dbReference>
<evidence type="ECO:0000256" key="4">
    <source>
        <dbReference type="ARBA" id="ARBA00022833"/>
    </source>
</evidence>
<evidence type="ECO:0000313" key="8">
    <source>
        <dbReference type="Proteomes" id="UP000076584"/>
    </source>
</evidence>
<dbReference type="InterPro" id="IPR022755">
    <property type="entry name" value="Znf_C2H2_jaz"/>
</dbReference>
<keyword evidence="2" id="KW-0677">Repeat</keyword>
<evidence type="ECO:0000256" key="3">
    <source>
        <dbReference type="ARBA" id="ARBA00022771"/>
    </source>
</evidence>
<feature type="non-terminal residue" evidence="7">
    <location>
        <position position="1"/>
    </location>
</feature>
<evidence type="ECO:0000256" key="5">
    <source>
        <dbReference type="PROSITE-ProRule" id="PRU00042"/>
    </source>
</evidence>
<dbReference type="Pfam" id="PF12171">
    <property type="entry name" value="zf-C2H2_jaz"/>
    <property type="match status" value="1"/>
</dbReference>
<evidence type="ECO:0000259" key="6">
    <source>
        <dbReference type="PROSITE" id="PS50157"/>
    </source>
</evidence>
<feature type="domain" description="C2H2-type" evidence="6">
    <location>
        <begin position="101"/>
        <end position="130"/>
    </location>
</feature>
<comment type="caution">
    <text evidence="7">The sequence shown here is derived from an EMBL/GenBank/DDBJ whole genome shotgun (WGS) entry which is preliminary data.</text>
</comment>
<dbReference type="AlphaFoldDB" id="A0A166MZV1"/>
<keyword evidence="4" id="KW-0862">Zinc</keyword>
<dbReference type="InterPro" id="IPR036236">
    <property type="entry name" value="Znf_C2H2_sf"/>
</dbReference>
<organism evidence="7 8">
    <name type="scientific">Colletotrichum incanum</name>
    <name type="common">Soybean anthracnose fungus</name>
    <dbReference type="NCBI Taxonomy" id="1573173"/>
    <lineage>
        <taxon>Eukaryota</taxon>
        <taxon>Fungi</taxon>
        <taxon>Dikarya</taxon>
        <taxon>Ascomycota</taxon>
        <taxon>Pezizomycotina</taxon>
        <taxon>Sordariomycetes</taxon>
        <taxon>Hypocreomycetidae</taxon>
        <taxon>Glomerellales</taxon>
        <taxon>Glomerellaceae</taxon>
        <taxon>Colletotrichum</taxon>
        <taxon>Colletotrichum spaethianum species complex</taxon>
    </lineage>
</organism>
<reference evidence="7 8" key="1">
    <citation type="submission" date="2015-06" db="EMBL/GenBank/DDBJ databases">
        <title>Survival trade-offs in plant roots during colonization by closely related pathogenic and mutualistic fungi.</title>
        <authorList>
            <person name="Hacquard S."/>
            <person name="Kracher B."/>
            <person name="Hiruma K."/>
            <person name="Weinman A."/>
            <person name="Muench P."/>
            <person name="Garrido Oter R."/>
            <person name="Ver Loren van Themaat E."/>
            <person name="Dallerey J.-F."/>
            <person name="Damm U."/>
            <person name="Henrissat B."/>
            <person name="Lespinet O."/>
            <person name="Thon M."/>
            <person name="Kemen E."/>
            <person name="McHardy A.C."/>
            <person name="Schulze-Lefert P."/>
            <person name="O'Connell R.J."/>
        </authorList>
    </citation>
    <scope>NUCLEOTIDE SEQUENCE [LARGE SCALE GENOMIC DNA]</scope>
    <source>
        <strain evidence="7 8">MAFF 238704</strain>
    </source>
</reference>
<proteinExistence type="predicted"/>
<dbReference type="SUPFAM" id="SSF57667">
    <property type="entry name" value="beta-beta-alpha zinc fingers"/>
    <property type="match status" value="3"/>
</dbReference>
<keyword evidence="3 5" id="KW-0863">Zinc-finger</keyword>
<gene>
    <name evidence="7" type="ORF">CI238_13237</name>
</gene>